<dbReference type="GO" id="GO:0008270">
    <property type="term" value="F:zinc ion binding"/>
    <property type="evidence" value="ECO:0007669"/>
    <property type="project" value="UniProtKB-KW"/>
</dbReference>
<evidence type="ECO:0000256" key="6">
    <source>
        <dbReference type="ARBA" id="ARBA00022833"/>
    </source>
</evidence>
<evidence type="ECO:0000256" key="1">
    <source>
        <dbReference type="ARBA" id="ARBA00004127"/>
    </source>
</evidence>
<keyword evidence="8" id="KW-0812">Transmembrane</keyword>
<dbReference type="InterPro" id="IPR013083">
    <property type="entry name" value="Znf_RING/FYVE/PHD"/>
</dbReference>
<dbReference type="InterPro" id="IPR011016">
    <property type="entry name" value="Znf_RING-CH"/>
</dbReference>
<organism evidence="10">
    <name type="scientific">Oppiella nova</name>
    <dbReference type="NCBI Taxonomy" id="334625"/>
    <lineage>
        <taxon>Eukaryota</taxon>
        <taxon>Metazoa</taxon>
        <taxon>Ecdysozoa</taxon>
        <taxon>Arthropoda</taxon>
        <taxon>Chelicerata</taxon>
        <taxon>Arachnida</taxon>
        <taxon>Acari</taxon>
        <taxon>Acariformes</taxon>
        <taxon>Sarcoptiformes</taxon>
        <taxon>Oribatida</taxon>
        <taxon>Brachypylina</taxon>
        <taxon>Oppioidea</taxon>
        <taxon>Oppiidae</taxon>
        <taxon>Oppiella</taxon>
    </lineage>
</organism>
<feature type="domain" description="RING-CH-type" evidence="9">
    <location>
        <begin position="67"/>
        <end position="145"/>
    </location>
</feature>
<keyword evidence="6" id="KW-0862">Zinc</keyword>
<feature type="transmembrane region" description="Helical" evidence="8">
    <location>
        <begin position="209"/>
        <end position="231"/>
    </location>
</feature>
<dbReference type="PROSITE" id="PS51292">
    <property type="entry name" value="ZF_RING_CH"/>
    <property type="match status" value="1"/>
</dbReference>
<name>A0A7R9MEX3_9ACAR</name>
<protein>
    <recommendedName>
        <fullName evidence="9">RING-CH-type domain-containing protein</fullName>
    </recommendedName>
</protein>
<keyword evidence="8" id="KW-1133">Transmembrane helix</keyword>
<evidence type="ECO:0000256" key="7">
    <source>
        <dbReference type="ARBA" id="ARBA00022859"/>
    </source>
</evidence>
<dbReference type="Gene3D" id="3.30.40.10">
    <property type="entry name" value="Zinc/RING finger domain, C3HC4 (zinc finger)"/>
    <property type="match status" value="1"/>
</dbReference>
<evidence type="ECO:0000256" key="4">
    <source>
        <dbReference type="ARBA" id="ARBA00022723"/>
    </source>
</evidence>
<reference evidence="10" key="1">
    <citation type="submission" date="2020-11" db="EMBL/GenBank/DDBJ databases">
        <authorList>
            <person name="Tran Van P."/>
        </authorList>
    </citation>
    <scope>NUCLEOTIDE SEQUENCE</scope>
</reference>
<proteinExistence type="predicted"/>
<dbReference type="OrthoDB" id="264354at2759"/>
<evidence type="ECO:0000313" key="10">
    <source>
        <dbReference type="EMBL" id="CAD7658552.1"/>
    </source>
</evidence>
<keyword evidence="7" id="KW-0391">Immunity</keyword>
<evidence type="ECO:0000259" key="9">
    <source>
        <dbReference type="PROSITE" id="PS51292"/>
    </source>
</evidence>
<gene>
    <name evidence="10" type="ORF">ONB1V03_LOCUS15173</name>
</gene>
<keyword evidence="5" id="KW-0863">Zinc-finger</keyword>
<evidence type="ECO:0000256" key="3">
    <source>
        <dbReference type="ARBA" id="ARBA00004656"/>
    </source>
</evidence>
<dbReference type="EMBL" id="CAJPVJ010015251">
    <property type="protein sequence ID" value="CAG2175738.1"/>
    <property type="molecule type" value="Genomic_DNA"/>
</dbReference>
<dbReference type="GO" id="GO:0005765">
    <property type="term" value="C:lysosomal membrane"/>
    <property type="evidence" value="ECO:0007669"/>
    <property type="project" value="UniProtKB-SubCell"/>
</dbReference>
<sequence length="270" mass="30921">MRWRESCRERAGEGLYQCSATSAQLYSEFHDESSRIPSSLCRYVSEECAERAVPTTSASMSVPSYAVVDDESPVCRICHCNDDNEFVSVDDDATTGRPSTPTTTLITPCFCSGSLRFVHHYCLQQWIRSSNHKYCELCKFHFKLTVKSKPLLKWQSLDMTSGERRKLVCNLVFNVISMFCVFWSIYVLIERATVEARYGLLDWPFWTKMLVVTIGLLGGTVFLFVQLRLYVSILLRWRQFNRIFLIENAPHTPALNQPTIATIAAHVTTK</sequence>
<evidence type="ECO:0000256" key="5">
    <source>
        <dbReference type="ARBA" id="ARBA00022771"/>
    </source>
</evidence>
<keyword evidence="8" id="KW-0472">Membrane</keyword>
<evidence type="ECO:0000313" key="11">
    <source>
        <dbReference type="Proteomes" id="UP000728032"/>
    </source>
</evidence>
<evidence type="ECO:0000256" key="2">
    <source>
        <dbReference type="ARBA" id="ARBA00004177"/>
    </source>
</evidence>
<keyword evidence="11" id="KW-1185">Reference proteome</keyword>
<dbReference type="Proteomes" id="UP000728032">
    <property type="component" value="Unassembled WGS sequence"/>
</dbReference>
<dbReference type="EMBL" id="OC930076">
    <property type="protein sequence ID" value="CAD7658552.1"/>
    <property type="molecule type" value="Genomic_DNA"/>
</dbReference>
<comment type="subcellular location">
    <subcellularLocation>
        <location evidence="1">Endomembrane system</location>
        <topology evidence="1">Multi-pass membrane protein</topology>
    </subcellularLocation>
    <subcellularLocation>
        <location evidence="2">Endosome</location>
    </subcellularLocation>
    <subcellularLocation>
        <location evidence="3">Lysosome membrane</location>
    </subcellularLocation>
</comment>
<feature type="transmembrane region" description="Helical" evidence="8">
    <location>
        <begin position="167"/>
        <end position="189"/>
    </location>
</feature>
<evidence type="ECO:0000256" key="8">
    <source>
        <dbReference type="SAM" id="Phobius"/>
    </source>
</evidence>
<dbReference type="SMART" id="SM00744">
    <property type="entry name" value="RINGv"/>
    <property type="match status" value="1"/>
</dbReference>
<dbReference type="AlphaFoldDB" id="A0A7R9MEX3"/>
<dbReference type="Pfam" id="PF12906">
    <property type="entry name" value="RINGv"/>
    <property type="match status" value="1"/>
</dbReference>
<dbReference type="PANTHER" id="PTHR45981">
    <property type="entry name" value="LD02310P"/>
    <property type="match status" value="1"/>
</dbReference>
<dbReference type="GO" id="GO:0002376">
    <property type="term" value="P:immune system process"/>
    <property type="evidence" value="ECO:0007669"/>
    <property type="project" value="UniProtKB-KW"/>
</dbReference>
<keyword evidence="4" id="KW-0479">Metal-binding</keyword>
<dbReference type="GO" id="GO:0005768">
    <property type="term" value="C:endosome"/>
    <property type="evidence" value="ECO:0007669"/>
    <property type="project" value="UniProtKB-SubCell"/>
</dbReference>
<accession>A0A7R9MEX3</accession>
<dbReference type="SUPFAM" id="SSF57850">
    <property type="entry name" value="RING/U-box"/>
    <property type="match status" value="1"/>
</dbReference>